<dbReference type="PROSITE" id="PS50853">
    <property type="entry name" value="FN3"/>
    <property type="match status" value="2"/>
</dbReference>
<evidence type="ECO:0000313" key="2">
    <source>
        <dbReference type="EMBL" id="KAG5454541.1"/>
    </source>
</evidence>
<organism evidence="2 3">
    <name type="scientific">Clonorchis sinensis</name>
    <name type="common">Chinese liver fluke</name>
    <dbReference type="NCBI Taxonomy" id="79923"/>
    <lineage>
        <taxon>Eukaryota</taxon>
        <taxon>Metazoa</taxon>
        <taxon>Spiralia</taxon>
        <taxon>Lophotrochozoa</taxon>
        <taxon>Platyhelminthes</taxon>
        <taxon>Trematoda</taxon>
        <taxon>Digenea</taxon>
        <taxon>Opisthorchiida</taxon>
        <taxon>Opisthorchiata</taxon>
        <taxon>Opisthorchiidae</taxon>
        <taxon>Clonorchis</taxon>
    </lineage>
</organism>
<dbReference type="Pfam" id="PF12933">
    <property type="entry name" value="FTO_NTD"/>
    <property type="match status" value="1"/>
</dbReference>
<dbReference type="OrthoDB" id="10618710at2759"/>
<gene>
    <name evidence="2" type="ORF">CSKR_104898</name>
</gene>
<dbReference type="SMART" id="SM00060">
    <property type="entry name" value="FN3"/>
    <property type="match status" value="5"/>
</dbReference>
<dbReference type="InterPro" id="IPR024367">
    <property type="entry name" value="FTO_cat_dom"/>
</dbReference>
<dbReference type="InterPro" id="IPR013783">
    <property type="entry name" value="Ig-like_fold"/>
</dbReference>
<keyword evidence="3" id="KW-1185">Reference proteome</keyword>
<dbReference type="Proteomes" id="UP000286415">
    <property type="component" value="Unassembled WGS sequence"/>
</dbReference>
<accession>A0A8T1N0K5</accession>
<sequence>PQLPVEVQVNKTVEARQISVSWKYTSHCTATKFTVAVYDNIGENVIADVGTELHQVTLSSIPTCVPLVIVVRGYNEFGLGKEARKNYTLLIVPKLPAELRVHGTSNLGQVSVSWRYASNCAATKFTVAVYTTTDANSILNIETEGHEVTLSDLPICVPLTFSVRGHNELGQGEEARTAFTISEVPKRPSDISVETTEVLRQVSVTWNYPSNCMVPRFILEVYSNNDGKVIQSTETDALQAILSDLPVCVPLVVGVRGRNSMGNGPESRHDFSISAVPESPVDLVVRSDVGVTEVAVSWKYKSKCITHRFNLAVYDRDLTPIIQNIETVEQQTTVPNLPICVPLVVGVRGINDIGDGLEARTEFAISGVPGLPAEITVEKTAEMRQASVSWRYASHCTVTRFSLTVYNETGANIITNTETDELQATLSDLPVCVPLVVGVRGRNSMGNGPESRHDFSISADTCSYMNTFNAPDDRLTPPQINPVEVDMRKRIANVSWAVSQNAAQYLVTFYVGTDVTCTTSTELLQLTFGNIPVCKPLRVGVSAKNAARLSSEALSAGFYIPGGPCEYYSLTGEDAE</sequence>
<feature type="domain" description="Fibronectin type-III" evidence="1">
    <location>
        <begin position="187"/>
        <end position="279"/>
    </location>
</feature>
<evidence type="ECO:0000259" key="1">
    <source>
        <dbReference type="PROSITE" id="PS50853"/>
    </source>
</evidence>
<protein>
    <recommendedName>
        <fullName evidence="1">Fibronectin type-III domain-containing protein</fullName>
    </recommendedName>
</protein>
<proteinExistence type="predicted"/>
<comment type="caution">
    <text evidence="2">The sequence shown here is derived from an EMBL/GenBank/DDBJ whole genome shotgun (WGS) entry which is preliminary data.</text>
</comment>
<dbReference type="InterPro" id="IPR003961">
    <property type="entry name" value="FN3_dom"/>
</dbReference>
<dbReference type="SUPFAM" id="SSF49265">
    <property type="entry name" value="Fibronectin type III"/>
    <property type="match status" value="2"/>
</dbReference>
<dbReference type="PANTHER" id="PTHR47135:SF1">
    <property type="entry name" value="FIBRONECTIN TYPE III DOMAIN-CONTAINING PROTEIN 7"/>
    <property type="match status" value="1"/>
</dbReference>
<dbReference type="PANTHER" id="PTHR47135">
    <property type="entry name" value="FIBRONECTIN TYPE III DOMAIN-CONTAINING PROTEIN 7"/>
    <property type="match status" value="1"/>
</dbReference>
<dbReference type="EMBL" id="NIRI02000005">
    <property type="protein sequence ID" value="KAG5454541.1"/>
    <property type="molecule type" value="Genomic_DNA"/>
</dbReference>
<dbReference type="InterPro" id="IPR036116">
    <property type="entry name" value="FN3_sf"/>
</dbReference>
<name>A0A8T1N0K5_CLOSI</name>
<dbReference type="Gene3D" id="2.60.40.10">
    <property type="entry name" value="Immunoglobulins"/>
    <property type="match status" value="1"/>
</dbReference>
<dbReference type="AlphaFoldDB" id="A0A8T1N0K5"/>
<evidence type="ECO:0000313" key="3">
    <source>
        <dbReference type="Proteomes" id="UP000286415"/>
    </source>
</evidence>
<feature type="non-terminal residue" evidence="2">
    <location>
        <position position="1"/>
    </location>
</feature>
<reference evidence="2 3" key="1">
    <citation type="journal article" date="2018" name="Biotechnol. Adv.">
        <title>Improved genomic resources and new bioinformatic workflow for the carcinogenic parasite Clonorchis sinensis: Biotechnological implications.</title>
        <authorList>
            <person name="Wang D."/>
            <person name="Korhonen P.K."/>
            <person name="Gasser R.B."/>
            <person name="Young N.D."/>
        </authorList>
    </citation>
    <scope>NUCLEOTIDE SEQUENCE [LARGE SCALE GENOMIC DNA]</scope>
    <source>
        <strain evidence="2">Cs-k2</strain>
    </source>
</reference>
<reference evidence="2 3" key="2">
    <citation type="journal article" date="2021" name="Genomics">
        <title>High-quality reference genome for Clonorchis sinensis.</title>
        <authorList>
            <person name="Young N.D."/>
            <person name="Stroehlein A.J."/>
            <person name="Kinkar L."/>
            <person name="Wang T."/>
            <person name="Sohn W.M."/>
            <person name="Chang B.C.H."/>
            <person name="Kaur P."/>
            <person name="Weisz D."/>
            <person name="Dudchenko O."/>
            <person name="Aiden E.L."/>
            <person name="Korhonen P.K."/>
            <person name="Gasser R.B."/>
        </authorList>
    </citation>
    <scope>NUCLEOTIDE SEQUENCE [LARGE SCALE GENOMIC DNA]</scope>
    <source>
        <strain evidence="2">Cs-k2</strain>
    </source>
</reference>
<feature type="domain" description="Fibronectin type-III" evidence="1">
    <location>
        <begin position="95"/>
        <end position="186"/>
    </location>
</feature>